<sequence length="96" mass="10669">MPDISEAEKFAFLRDGSPTANQPFQKRPGRALKPFVIGDLKMCEDLKDGHKAVVMFFVAELVGFFVKIATAFVFKADAVAHYFGQFGGAVRCYLFV</sequence>
<feature type="transmembrane region" description="Helical" evidence="1">
    <location>
        <begin position="52"/>
        <end position="74"/>
    </location>
</feature>
<name>D4DTR2_NEIEG</name>
<keyword evidence="1" id="KW-0812">Transmembrane</keyword>
<gene>
    <name evidence="2" type="ORF">NEIELOOT_02468</name>
</gene>
<organism evidence="2 3">
    <name type="scientific">Neisseria elongata subsp. glycolytica ATCC 29315</name>
    <dbReference type="NCBI Taxonomy" id="546263"/>
    <lineage>
        <taxon>Bacteria</taxon>
        <taxon>Pseudomonadati</taxon>
        <taxon>Pseudomonadota</taxon>
        <taxon>Betaproteobacteria</taxon>
        <taxon>Neisseriales</taxon>
        <taxon>Neisseriaceae</taxon>
        <taxon>Neisseria</taxon>
    </lineage>
</organism>
<accession>D4DTR2</accession>
<dbReference type="EMBL" id="ADBF01000248">
    <property type="protein sequence ID" value="EFE48772.1"/>
    <property type="molecule type" value="Genomic_DNA"/>
</dbReference>
<keyword evidence="1" id="KW-0472">Membrane</keyword>
<evidence type="ECO:0000313" key="3">
    <source>
        <dbReference type="Proteomes" id="UP000005536"/>
    </source>
</evidence>
<comment type="caution">
    <text evidence="2">The sequence shown here is derived from an EMBL/GenBank/DDBJ whole genome shotgun (WGS) entry which is preliminary data.</text>
</comment>
<protein>
    <submittedName>
        <fullName evidence="2">Uncharacterized protein</fullName>
    </submittedName>
</protein>
<reference evidence="2 3" key="1">
    <citation type="submission" date="2010-02" db="EMBL/GenBank/DDBJ databases">
        <authorList>
            <person name="Weinstock G."/>
            <person name="Sodergren E."/>
            <person name="Clifton S."/>
            <person name="Fulton L."/>
            <person name="Fulton B."/>
            <person name="Courtney L."/>
            <person name="Fronick C."/>
            <person name="Harrison M."/>
            <person name="Strong C."/>
            <person name="Farmer C."/>
            <person name="Delahaunty K."/>
            <person name="Markovic C."/>
            <person name="Hall O."/>
            <person name="Minx P."/>
            <person name="Tomlinson C."/>
            <person name="Mitreva M."/>
            <person name="Nelson J."/>
            <person name="Hou S."/>
            <person name="Wollam A."/>
            <person name="Pepin K.H."/>
            <person name="Johnson M."/>
            <person name="Bhonagiri V."/>
            <person name="Zhang X."/>
            <person name="Suruliraj S."/>
            <person name="Warren W."/>
            <person name="Chinwalla A."/>
            <person name="Mardis E.R."/>
            <person name="Wilson R.K."/>
        </authorList>
    </citation>
    <scope>NUCLEOTIDE SEQUENCE [LARGE SCALE GENOMIC DNA]</scope>
    <source>
        <strain evidence="2 3">ATCC 29315</strain>
    </source>
</reference>
<dbReference type="AlphaFoldDB" id="D4DTR2"/>
<evidence type="ECO:0000256" key="1">
    <source>
        <dbReference type="SAM" id="Phobius"/>
    </source>
</evidence>
<dbReference type="Proteomes" id="UP000005536">
    <property type="component" value="Unassembled WGS sequence"/>
</dbReference>
<keyword evidence="1" id="KW-1133">Transmembrane helix</keyword>
<proteinExistence type="predicted"/>
<evidence type="ECO:0000313" key="2">
    <source>
        <dbReference type="EMBL" id="EFE48772.1"/>
    </source>
</evidence>